<dbReference type="PANTHER" id="PTHR43316">
    <property type="entry name" value="HYDROLASE, HALOACID DELAHOGENASE-RELATED"/>
    <property type="match status" value="1"/>
</dbReference>
<dbReference type="Gene3D" id="3.40.50.1000">
    <property type="entry name" value="HAD superfamily/HAD-like"/>
    <property type="match status" value="1"/>
</dbReference>
<dbReference type="InterPro" id="IPR051540">
    <property type="entry name" value="S-2-haloacid_dehalogenase"/>
</dbReference>
<dbReference type="NCBIfam" id="TIGR01549">
    <property type="entry name" value="HAD-SF-IA-v1"/>
    <property type="match status" value="1"/>
</dbReference>
<evidence type="ECO:0000313" key="2">
    <source>
        <dbReference type="EMBL" id="SUZ90839.1"/>
    </source>
</evidence>
<proteinExistence type="predicted"/>
<gene>
    <name evidence="2" type="ORF">METZ01_LOCUS43693</name>
</gene>
<dbReference type="GO" id="GO:0016787">
    <property type="term" value="F:hydrolase activity"/>
    <property type="evidence" value="ECO:0007669"/>
    <property type="project" value="UniProtKB-KW"/>
</dbReference>
<dbReference type="InterPro" id="IPR006439">
    <property type="entry name" value="HAD-SF_hydro_IA"/>
</dbReference>
<feature type="non-terminal residue" evidence="2">
    <location>
        <position position="1"/>
    </location>
</feature>
<organism evidence="2">
    <name type="scientific">marine metagenome</name>
    <dbReference type="NCBI Taxonomy" id="408172"/>
    <lineage>
        <taxon>unclassified sequences</taxon>
        <taxon>metagenomes</taxon>
        <taxon>ecological metagenomes</taxon>
    </lineage>
</organism>
<accession>A0A381RIU0</accession>
<dbReference type="Pfam" id="PF00702">
    <property type="entry name" value="Hydrolase"/>
    <property type="match status" value="1"/>
</dbReference>
<dbReference type="InterPro" id="IPR023214">
    <property type="entry name" value="HAD_sf"/>
</dbReference>
<evidence type="ECO:0008006" key="3">
    <source>
        <dbReference type="Google" id="ProtNLM"/>
    </source>
</evidence>
<dbReference type="EMBL" id="UINC01001927">
    <property type="protein sequence ID" value="SUZ90839.1"/>
    <property type="molecule type" value="Genomic_DNA"/>
</dbReference>
<name>A0A381RIU0_9ZZZZ</name>
<evidence type="ECO:0000256" key="1">
    <source>
        <dbReference type="ARBA" id="ARBA00022801"/>
    </source>
</evidence>
<reference evidence="2" key="1">
    <citation type="submission" date="2018-05" db="EMBL/GenBank/DDBJ databases">
        <authorList>
            <person name="Lanie J.A."/>
            <person name="Ng W.-L."/>
            <person name="Kazmierczak K.M."/>
            <person name="Andrzejewski T.M."/>
            <person name="Davidsen T.M."/>
            <person name="Wayne K.J."/>
            <person name="Tettelin H."/>
            <person name="Glass J.I."/>
            <person name="Rusch D."/>
            <person name="Podicherti R."/>
            <person name="Tsui H.-C.T."/>
            <person name="Winkler M.E."/>
        </authorList>
    </citation>
    <scope>NUCLEOTIDE SEQUENCE</scope>
</reference>
<dbReference type="PANTHER" id="PTHR43316:SF3">
    <property type="entry name" value="HALOACID DEHALOGENASE, TYPE II (AFU_ORTHOLOGUE AFUA_2G07750)-RELATED"/>
    <property type="match status" value="1"/>
</dbReference>
<sequence>VPGAVEVRLAAWRRVVDERGLELPADLLRSVLELFPARFEDEWRAGRQYGTPQALNDAFRAFAGRIGPDDEAALAEAFEAASYRLEVDAVDGGVLAVAALARAGFRIGLVSDTSLAGGRHLRGYLESHGLLDHIGHCSFSDEVGVYKPDAAIFRDCLAGLSVDDPVGVVHVGDLRRTDVAGARALGMTTVRFRGVVEDDAPEEGDDEGPEADHVIDRLAELPALLGVAGG</sequence>
<dbReference type="SUPFAM" id="SSF56784">
    <property type="entry name" value="HAD-like"/>
    <property type="match status" value="1"/>
</dbReference>
<dbReference type="InterPro" id="IPR036412">
    <property type="entry name" value="HAD-like_sf"/>
</dbReference>
<protein>
    <recommendedName>
        <fullName evidence="3">HAD family hydrolase</fullName>
    </recommendedName>
</protein>
<keyword evidence="1" id="KW-0378">Hydrolase</keyword>
<dbReference type="AlphaFoldDB" id="A0A381RIU0"/>